<dbReference type="KEGG" id="bsed:DN745_05100"/>
<dbReference type="PANTHER" id="PTHR13416">
    <property type="match status" value="1"/>
</dbReference>
<dbReference type="InterPro" id="IPR012430">
    <property type="entry name" value="TMEM43_fam"/>
</dbReference>
<evidence type="ECO:0000256" key="3">
    <source>
        <dbReference type="ARBA" id="ARBA00022692"/>
    </source>
</evidence>
<dbReference type="GO" id="GO:0071763">
    <property type="term" value="P:nuclear membrane organization"/>
    <property type="evidence" value="ECO:0007669"/>
    <property type="project" value="TreeGrafter"/>
</dbReference>
<comment type="subcellular location">
    <subcellularLocation>
        <location evidence="1">Endomembrane system</location>
        <topology evidence="1">Multi-pass membrane protein</topology>
    </subcellularLocation>
    <subcellularLocation>
        <location evidence="2">Endoplasmic reticulum membrane</location>
    </subcellularLocation>
</comment>
<keyword evidence="3" id="KW-0812">Transmembrane</keyword>
<dbReference type="PANTHER" id="PTHR13416:SF2">
    <property type="entry name" value="TRANSMEMBRANE PROTEIN 43"/>
    <property type="match status" value="1"/>
</dbReference>
<evidence type="ECO:0000313" key="8">
    <source>
        <dbReference type="Proteomes" id="UP000249799"/>
    </source>
</evidence>
<reference evidence="7 8" key="1">
    <citation type="submission" date="2018-06" db="EMBL/GenBank/DDBJ databases">
        <title>Lujinxingia sediminis gen. nov. sp. nov., a new facultative anaerobic member of the class Deltaproteobacteria, and proposal of Lujinxingaceae fam. nov.</title>
        <authorList>
            <person name="Guo L.-Y."/>
            <person name="Li C.-M."/>
            <person name="Wang S."/>
            <person name="Du Z.-J."/>
        </authorList>
    </citation>
    <scope>NUCLEOTIDE SEQUENCE [LARGE SCALE GENOMIC DNA]</scope>
    <source>
        <strain evidence="7 8">FA350</strain>
    </source>
</reference>
<dbReference type="Proteomes" id="UP000249799">
    <property type="component" value="Chromosome"/>
</dbReference>
<keyword evidence="8" id="KW-1185">Reference proteome</keyword>
<sequence length="398" mass="43351">MDEFVEFSEPAGCFATIKDAFAKVGTGFFLIIIAFPLLFWNEGRAVKRAKDLAVGKGSVVSIEADKYDKQHEGKLVHVTGPVSVEKNAVDTEFGVEAPAVVMRRVVEMYQWKETKKTEKTKVEGKKKKKTTYRYNKEWSATEINSSNFKKATDHQNPAMPFKSKTFVAKKVTLGAYDVSDGLKKSWSAKDVHPLEEDDVAGFKPISRGEASLNGNEIYYGDSAKPLIGDVRIRYEVALPGETSIVAGVTGKSLGAYTSDKMNSTLALVEMGTKSADAMFQKAESDNATMTWILRGLGFFMMFAGFRLIFGPFTALAGMVPLLGGLVEMGASLVAGFLAVGLSFVTISVGWVFYRPLIGIPLLLLGMGVLGGGAFLAFKKFKEMQAKKKVNQPTFDGAV</sequence>
<dbReference type="Pfam" id="PF07787">
    <property type="entry name" value="TMEM43"/>
    <property type="match status" value="1"/>
</dbReference>
<organism evidence="7 8">
    <name type="scientific">Bradymonas sediminis</name>
    <dbReference type="NCBI Taxonomy" id="1548548"/>
    <lineage>
        <taxon>Bacteria</taxon>
        <taxon>Deltaproteobacteria</taxon>
        <taxon>Bradymonadales</taxon>
        <taxon>Bradymonadaceae</taxon>
        <taxon>Bradymonas</taxon>
    </lineage>
</organism>
<proteinExistence type="predicted"/>
<dbReference type="EMBL" id="CP030032">
    <property type="protein sequence ID" value="AWV88747.1"/>
    <property type="molecule type" value="Genomic_DNA"/>
</dbReference>
<evidence type="ECO:0000256" key="1">
    <source>
        <dbReference type="ARBA" id="ARBA00004127"/>
    </source>
</evidence>
<dbReference type="RefSeq" id="WP_111332727.1">
    <property type="nucleotide sequence ID" value="NZ_CP030032.1"/>
</dbReference>
<dbReference type="AlphaFoldDB" id="A0A2Z4FIB2"/>
<dbReference type="OrthoDB" id="273988at2"/>
<dbReference type="GO" id="GO:0012505">
    <property type="term" value="C:endomembrane system"/>
    <property type="evidence" value="ECO:0007669"/>
    <property type="project" value="UniProtKB-SubCell"/>
</dbReference>
<protein>
    <submittedName>
        <fullName evidence="7">Uncharacterized protein</fullName>
    </submittedName>
</protein>
<gene>
    <name evidence="7" type="ORF">DN745_05100</name>
</gene>
<evidence type="ECO:0000256" key="5">
    <source>
        <dbReference type="ARBA" id="ARBA00022989"/>
    </source>
</evidence>
<dbReference type="GO" id="GO:0006629">
    <property type="term" value="P:lipid metabolic process"/>
    <property type="evidence" value="ECO:0007669"/>
    <property type="project" value="TreeGrafter"/>
</dbReference>
<keyword evidence="6" id="KW-0472">Membrane</keyword>
<evidence type="ECO:0000313" key="7">
    <source>
        <dbReference type="EMBL" id="AWV88747.1"/>
    </source>
</evidence>
<evidence type="ECO:0000256" key="4">
    <source>
        <dbReference type="ARBA" id="ARBA00022824"/>
    </source>
</evidence>
<evidence type="ECO:0000256" key="2">
    <source>
        <dbReference type="ARBA" id="ARBA00004586"/>
    </source>
</evidence>
<name>A0A2Z4FIB2_9DELT</name>
<accession>A0A2Z4FIB2</accession>
<evidence type="ECO:0000256" key="6">
    <source>
        <dbReference type="ARBA" id="ARBA00023136"/>
    </source>
</evidence>
<keyword evidence="5" id="KW-1133">Transmembrane helix</keyword>
<keyword evidence="4" id="KW-0256">Endoplasmic reticulum</keyword>